<dbReference type="Proteomes" id="UP000324222">
    <property type="component" value="Unassembled WGS sequence"/>
</dbReference>
<dbReference type="GO" id="GO:0005829">
    <property type="term" value="C:cytosol"/>
    <property type="evidence" value="ECO:0007669"/>
    <property type="project" value="TreeGrafter"/>
</dbReference>
<dbReference type="GO" id="GO:0022008">
    <property type="term" value="P:neurogenesis"/>
    <property type="evidence" value="ECO:0007669"/>
    <property type="project" value="TreeGrafter"/>
</dbReference>
<organism evidence="2 3">
    <name type="scientific">Portunus trituberculatus</name>
    <name type="common">Swimming crab</name>
    <name type="synonym">Neptunus trituberculatus</name>
    <dbReference type="NCBI Taxonomy" id="210409"/>
    <lineage>
        <taxon>Eukaryota</taxon>
        <taxon>Metazoa</taxon>
        <taxon>Ecdysozoa</taxon>
        <taxon>Arthropoda</taxon>
        <taxon>Crustacea</taxon>
        <taxon>Multicrustacea</taxon>
        <taxon>Malacostraca</taxon>
        <taxon>Eumalacostraca</taxon>
        <taxon>Eucarida</taxon>
        <taxon>Decapoda</taxon>
        <taxon>Pleocyemata</taxon>
        <taxon>Brachyura</taxon>
        <taxon>Eubrachyura</taxon>
        <taxon>Portunoidea</taxon>
        <taxon>Portunidae</taxon>
        <taxon>Portuninae</taxon>
        <taxon>Portunus</taxon>
    </lineage>
</organism>
<sequence>MPVTGANQRKLLGPALSLVRFPLMTVEEFAQGPAQSGILTDREVVQLFLHFTVNPKPPVNFLDIPRCCMTGKEQTVCRFQQIESRWGYSGTSDRIRFIVDRRIFVVGFGMYGSIHGPSEYEVTIQIIHTATGKGPDSHYGTKGVRKVAVECPSGDRATFQFTYAAGNNNGTRPFPDVPPSAPVTVPTGGLHCTASGESAPSVPSVFTFLLTLHHQAQVKRNKQRLVGSLQTKVLILTLKG</sequence>
<comment type="caution">
    <text evidence="2">The sequence shown here is derived from an EMBL/GenBank/DDBJ whole genome shotgun (WGS) entry which is preliminary data.</text>
</comment>
<gene>
    <name evidence="2" type="primary">BTBD2_2</name>
    <name evidence="2" type="ORF">E2C01_032620</name>
</gene>
<dbReference type="PANTHER" id="PTHR45774">
    <property type="entry name" value="BTB/POZ DOMAIN-CONTAINING"/>
    <property type="match status" value="1"/>
</dbReference>
<name>A0A5B7EVR1_PORTR</name>
<feature type="domain" description="PHR" evidence="1">
    <location>
        <begin position="77"/>
        <end position="130"/>
    </location>
</feature>
<dbReference type="PANTHER" id="PTHR45774:SF3">
    <property type="entry name" value="BTB (POZ) DOMAIN-CONTAINING 2B-RELATED"/>
    <property type="match status" value="1"/>
</dbReference>
<dbReference type="EMBL" id="VSRR010004257">
    <property type="protein sequence ID" value="MPC39100.1"/>
    <property type="molecule type" value="Genomic_DNA"/>
</dbReference>
<dbReference type="AlphaFoldDB" id="A0A5B7EVR1"/>
<protein>
    <submittedName>
        <fullName evidence="2">BTB/POZ domain-containing protein 2</fullName>
    </submittedName>
</protein>
<reference evidence="2 3" key="1">
    <citation type="submission" date="2019-05" db="EMBL/GenBank/DDBJ databases">
        <title>Another draft genome of Portunus trituberculatus and its Hox gene families provides insights of decapod evolution.</title>
        <authorList>
            <person name="Jeong J.-H."/>
            <person name="Song I."/>
            <person name="Kim S."/>
            <person name="Choi T."/>
            <person name="Kim D."/>
            <person name="Ryu S."/>
            <person name="Kim W."/>
        </authorList>
    </citation>
    <scope>NUCLEOTIDE SEQUENCE [LARGE SCALE GENOMIC DNA]</scope>
    <source>
        <tissue evidence="2">Muscle</tissue>
    </source>
</reference>
<dbReference type="InterPro" id="IPR012983">
    <property type="entry name" value="PHR"/>
</dbReference>
<keyword evidence="3" id="KW-1185">Reference proteome</keyword>
<dbReference type="InterPro" id="IPR038648">
    <property type="entry name" value="PHR_sf"/>
</dbReference>
<evidence type="ECO:0000313" key="2">
    <source>
        <dbReference type="EMBL" id="MPC39100.1"/>
    </source>
</evidence>
<evidence type="ECO:0000313" key="3">
    <source>
        <dbReference type="Proteomes" id="UP000324222"/>
    </source>
</evidence>
<proteinExistence type="predicted"/>
<accession>A0A5B7EVR1</accession>
<dbReference type="Gene3D" id="2.60.120.820">
    <property type="entry name" value="PHR domain"/>
    <property type="match status" value="2"/>
</dbReference>
<dbReference type="Pfam" id="PF08005">
    <property type="entry name" value="PHR"/>
    <property type="match status" value="1"/>
</dbReference>
<evidence type="ECO:0000259" key="1">
    <source>
        <dbReference type="Pfam" id="PF08005"/>
    </source>
</evidence>
<dbReference type="OrthoDB" id="636773at2759"/>
<dbReference type="GO" id="GO:0000932">
    <property type="term" value="C:P-body"/>
    <property type="evidence" value="ECO:0007669"/>
    <property type="project" value="TreeGrafter"/>
</dbReference>